<evidence type="ECO:0000313" key="2">
    <source>
        <dbReference type="WBParaSite" id="Pan_g4172.t1"/>
    </source>
</evidence>
<dbReference type="AlphaFoldDB" id="A0A7E4VZ74"/>
<dbReference type="WBParaSite" id="Pan_g4172.t1">
    <property type="protein sequence ID" value="Pan_g4172.t1"/>
    <property type="gene ID" value="Pan_g4172"/>
</dbReference>
<name>A0A7E4VZ74_PANRE</name>
<organism evidence="1 2">
    <name type="scientific">Panagrellus redivivus</name>
    <name type="common">Microworm</name>
    <dbReference type="NCBI Taxonomy" id="6233"/>
    <lineage>
        <taxon>Eukaryota</taxon>
        <taxon>Metazoa</taxon>
        <taxon>Ecdysozoa</taxon>
        <taxon>Nematoda</taxon>
        <taxon>Chromadorea</taxon>
        <taxon>Rhabditida</taxon>
        <taxon>Tylenchina</taxon>
        <taxon>Panagrolaimomorpha</taxon>
        <taxon>Panagrolaimoidea</taxon>
        <taxon>Panagrolaimidae</taxon>
        <taxon>Panagrellus</taxon>
    </lineage>
</organism>
<keyword evidence="1" id="KW-1185">Reference proteome</keyword>
<accession>A0A7E4VZ74</accession>
<protein>
    <submittedName>
        <fullName evidence="2">DUF2229 domain-containing protein</fullName>
    </submittedName>
</protein>
<dbReference type="Proteomes" id="UP000492821">
    <property type="component" value="Unassembled WGS sequence"/>
</dbReference>
<evidence type="ECO:0000313" key="1">
    <source>
        <dbReference type="Proteomes" id="UP000492821"/>
    </source>
</evidence>
<sequence>MTDRQFEQLTCQPTLAIVFRRFTADWVIRFAELYPFFANVPCRYVQLPDVGRIFRQHLPKYHSPMISVLRTIRWMKSALAQGQ</sequence>
<proteinExistence type="predicted"/>
<reference evidence="2" key="2">
    <citation type="submission" date="2020-10" db="UniProtKB">
        <authorList>
            <consortium name="WormBaseParasite"/>
        </authorList>
    </citation>
    <scope>IDENTIFICATION</scope>
</reference>
<reference evidence="1" key="1">
    <citation type="journal article" date="2013" name="Genetics">
        <title>The draft genome and transcriptome of Panagrellus redivivus are shaped by the harsh demands of a free-living lifestyle.</title>
        <authorList>
            <person name="Srinivasan J."/>
            <person name="Dillman A.R."/>
            <person name="Macchietto M.G."/>
            <person name="Heikkinen L."/>
            <person name="Lakso M."/>
            <person name="Fracchia K.M."/>
            <person name="Antoshechkin I."/>
            <person name="Mortazavi A."/>
            <person name="Wong G."/>
            <person name="Sternberg P.W."/>
        </authorList>
    </citation>
    <scope>NUCLEOTIDE SEQUENCE [LARGE SCALE GENOMIC DNA]</scope>
    <source>
        <strain evidence="1">MT8872</strain>
    </source>
</reference>